<gene>
    <name evidence="1" type="ORF">NAS2_1198</name>
</gene>
<sequence length="100" mass="11363">MSKCAACAYYVPHPQYGYIGYCEKIGSVVLGDRTQCDKFIPTAEDQLRAALELRGWIYCVDCRRAIFDLDEALRHARSGELLSSRFMFDEVAREEVSTAD</sequence>
<dbReference type="KEGG" id="ccai:NAS2_1198"/>
<dbReference type="OrthoDB" id="23379at2157"/>
<evidence type="ECO:0000313" key="2">
    <source>
        <dbReference type="Proteomes" id="UP000509448"/>
    </source>
</evidence>
<name>A0A4P2VF03_9ARCH</name>
<dbReference type="EMBL" id="AP018732">
    <property type="protein sequence ID" value="BBE42587.1"/>
    <property type="molecule type" value="Genomic_DNA"/>
</dbReference>
<reference evidence="1 2" key="1">
    <citation type="journal article" date="2019" name="ISME J.">
        <title>Isolation and characterization of a thermophilic sulfur- and iron-reducing thaumarchaeote from a terrestrial acidic hot spring.</title>
        <authorList>
            <person name="Kato S."/>
            <person name="Itoh T."/>
            <person name="Yuki M."/>
            <person name="Nagamori M."/>
            <person name="Ohnishi M."/>
            <person name="Uematsu K."/>
            <person name="Suzuki K."/>
            <person name="Takashina T."/>
            <person name="Ohkuma M."/>
        </authorList>
    </citation>
    <scope>NUCLEOTIDE SEQUENCE [LARGE SCALE GENOMIC DNA]</scope>
    <source>
        <strain evidence="1 2">NAS-02</strain>
    </source>
</reference>
<dbReference type="GeneID" id="55585009"/>
<proteinExistence type="predicted"/>
<evidence type="ECO:0000313" key="1">
    <source>
        <dbReference type="EMBL" id="BBE42587.1"/>
    </source>
</evidence>
<dbReference type="RefSeq" id="WP_174448803.1">
    <property type="nucleotide sequence ID" value="NZ_AP018732.1"/>
</dbReference>
<dbReference type="Proteomes" id="UP000509448">
    <property type="component" value="Chromosome"/>
</dbReference>
<keyword evidence="2" id="KW-1185">Reference proteome</keyword>
<protein>
    <submittedName>
        <fullName evidence="1">Uncharacterized protein</fullName>
    </submittedName>
</protein>
<dbReference type="AlphaFoldDB" id="A0A4P2VF03"/>
<accession>A0A4P2VF03</accession>
<organism evidence="1 2">
    <name type="scientific">Conexivisphaera calida</name>
    <dbReference type="NCBI Taxonomy" id="1874277"/>
    <lineage>
        <taxon>Archaea</taxon>
        <taxon>Nitrososphaerota</taxon>
        <taxon>Conexivisphaeria</taxon>
        <taxon>Conexivisphaerales</taxon>
        <taxon>Conexivisphaeraceae</taxon>
        <taxon>Conexivisphaera</taxon>
    </lineage>
</organism>